<keyword evidence="4" id="KW-1185">Reference proteome</keyword>
<dbReference type="Proteomes" id="UP000595197">
    <property type="component" value="Chromosome"/>
</dbReference>
<evidence type="ECO:0000313" key="3">
    <source>
        <dbReference type="EMBL" id="QQP89363.1"/>
    </source>
</evidence>
<sequence>MTPEHFRTLARYNAWANRHLYDACAALSDAEFRKPRQAFFGSILGTLNHVLVADRVWLGRLEGVPSGIAALDQILYGDLADLAAARTAEDARITALVDGYGAGELGRDLVYRTMAGTEHRTPVVWVLSHLFNHQTHHRGQAHGLLSQTAVPPSPLDLIYFLREREADVTADRA</sequence>
<dbReference type="PANTHER" id="PTHR37302">
    <property type="entry name" value="SLR1116 PROTEIN"/>
    <property type="match status" value="1"/>
</dbReference>
<proteinExistence type="inferred from homology"/>
<dbReference type="SUPFAM" id="SSF109854">
    <property type="entry name" value="DinB/YfiT-like putative metalloenzymes"/>
    <property type="match status" value="1"/>
</dbReference>
<keyword evidence="2" id="KW-0479">Metal-binding</keyword>
<dbReference type="InterPro" id="IPR007837">
    <property type="entry name" value="DinB"/>
</dbReference>
<accession>A0ABX7B5H2</accession>
<dbReference type="InterPro" id="IPR034660">
    <property type="entry name" value="DinB/YfiT-like"/>
</dbReference>
<gene>
    <name evidence="3" type="ORF">IGS68_25830</name>
</gene>
<evidence type="ECO:0000256" key="1">
    <source>
        <dbReference type="ARBA" id="ARBA00008635"/>
    </source>
</evidence>
<evidence type="ECO:0000313" key="4">
    <source>
        <dbReference type="Proteomes" id="UP000595197"/>
    </source>
</evidence>
<comment type="similarity">
    <text evidence="1">Belongs to the DinB family.</text>
</comment>
<dbReference type="Pfam" id="PF05163">
    <property type="entry name" value="DinB"/>
    <property type="match status" value="1"/>
</dbReference>
<protein>
    <submittedName>
        <fullName evidence="3">Damage-inducible protein DinB</fullName>
    </submittedName>
</protein>
<reference evidence="3" key="1">
    <citation type="submission" date="2021-02" db="EMBL/GenBank/DDBJ databases">
        <title>Skermanella TT6 skin isolate.</title>
        <authorList>
            <person name="Lee K."/>
            <person name="Ganzorig M."/>
        </authorList>
    </citation>
    <scope>NUCLEOTIDE SEQUENCE</scope>
    <source>
        <strain evidence="3">TT6</strain>
    </source>
</reference>
<dbReference type="EMBL" id="CP067420">
    <property type="protein sequence ID" value="QQP89363.1"/>
    <property type="molecule type" value="Genomic_DNA"/>
</dbReference>
<dbReference type="Gene3D" id="1.20.120.450">
    <property type="entry name" value="dinb family like domain"/>
    <property type="match status" value="1"/>
</dbReference>
<name>A0ABX7B5H2_9PROT</name>
<dbReference type="PANTHER" id="PTHR37302:SF1">
    <property type="entry name" value="PROTEIN DINB"/>
    <property type="match status" value="1"/>
</dbReference>
<evidence type="ECO:0000256" key="2">
    <source>
        <dbReference type="ARBA" id="ARBA00022723"/>
    </source>
</evidence>
<dbReference type="RefSeq" id="WP_201075511.1">
    <property type="nucleotide sequence ID" value="NZ_CP067420.1"/>
</dbReference>
<organism evidence="3 4">
    <name type="scientific">Skermanella cutis</name>
    <dbReference type="NCBI Taxonomy" id="2775420"/>
    <lineage>
        <taxon>Bacteria</taxon>
        <taxon>Pseudomonadati</taxon>
        <taxon>Pseudomonadota</taxon>
        <taxon>Alphaproteobacteria</taxon>
        <taxon>Rhodospirillales</taxon>
        <taxon>Azospirillaceae</taxon>
        <taxon>Skermanella</taxon>
    </lineage>
</organism>